<gene>
    <name evidence="2" type="ORF">BD626DRAFT_636668</name>
</gene>
<accession>A0A550BT20</accession>
<protein>
    <submittedName>
        <fullName evidence="2">Uncharacterized protein</fullName>
    </submittedName>
</protein>
<keyword evidence="3" id="KW-1185">Reference proteome</keyword>
<dbReference type="AlphaFoldDB" id="A0A550BT20"/>
<reference evidence="2 3" key="1">
    <citation type="journal article" date="2019" name="New Phytol.">
        <title>Comparative genomics reveals unique wood-decay strategies and fruiting body development in the Schizophyllaceae.</title>
        <authorList>
            <person name="Almasi E."/>
            <person name="Sahu N."/>
            <person name="Krizsan K."/>
            <person name="Balint B."/>
            <person name="Kovacs G.M."/>
            <person name="Kiss B."/>
            <person name="Cseklye J."/>
            <person name="Drula E."/>
            <person name="Henrissat B."/>
            <person name="Nagy I."/>
            <person name="Chovatia M."/>
            <person name="Adam C."/>
            <person name="LaButti K."/>
            <person name="Lipzen A."/>
            <person name="Riley R."/>
            <person name="Grigoriev I.V."/>
            <person name="Nagy L.G."/>
        </authorList>
    </citation>
    <scope>NUCLEOTIDE SEQUENCE [LARGE SCALE GENOMIC DNA]</scope>
    <source>
        <strain evidence="2 3">NL-1724</strain>
    </source>
</reference>
<evidence type="ECO:0000256" key="1">
    <source>
        <dbReference type="SAM" id="MobiDB-lite"/>
    </source>
</evidence>
<feature type="compositionally biased region" description="Basic and acidic residues" evidence="1">
    <location>
        <begin position="245"/>
        <end position="258"/>
    </location>
</feature>
<feature type="region of interest" description="Disordered" evidence="1">
    <location>
        <begin position="245"/>
        <end position="269"/>
    </location>
</feature>
<dbReference type="EMBL" id="VDMD01000104">
    <property type="protein sequence ID" value="TRM55698.1"/>
    <property type="molecule type" value="Genomic_DNA"/>
</dbReference>
<sequence>MSCPWTTQGSTRSLTSSVRQPRRRYLDLRQGVNASHVYEDDDNGLTVHEDDGSLVDAPAMACPDALADGGLQLDRTPRLLLDIAMRQLLKWTASLLLGRTMLLDGTCLSLGLTTDTRTDGKAAPQTSDEAFFDQTIWLLYGRKTQLLYNRKTQLLLYQTAYVFLDRAMRFSIRRRASSVTGRGSLSNGRRAFLRPGDVLSSAAAPSSRLLNLDRTAVDAGRTQQDHPESGREYLNELDAERVDELGAEHVDQPEDEFRRRQRERACGGA</sequence>
<name>A0A550BT20_9AGAR</name>
<evidence type="ECO:0000313" key="2">
    <source>
        <dbReference type="EMBL" id="TRM55698.1"/>
    </source>
</evidence>
<comment type="caution">
    <text evidence="2">The sequence shown here is derived from an EMBL/GenBank/DDBJ whole genome shotgun (WGS) entry which is preliminary data.</text>
</comment>
<evidence type="ECO:0000313" key="3">
    <source>
        <dbReference type="Proteomes" id="UP000320762"/>
    </source>
</evidence>
<dbReference type="Proteomes" id="UP000320762">
    <property type="component" value="Unassembled WGS sequence"/>
</dbReference>
<proteinExistence type="predicted"/>
<organism evidence="2 3">
    <name type="scientific">Schizophyllum amplum</name>
    <dbReference type="NCBI Taxonomy" id="97359"/>
    <lineage>
        <taxon>Eukaryota</taxon>
        <taxon>Fungi</taxon>
        <taxon>Dikarya</taxon>
        <taxon>Basidiomycota</taxon>
        <taxon>Agaricomycotina</taxon>
        <taxon>Agaricomycetes</taxon>
        <taxon>Agaricomycetidae</taxon>
        <taxon>Agaricales</taxon>
        <taxon>Schizophyllaceae</taxon>
        <taxon>Schizophyllum</taxon>
    </lineage>
</organism>